<dbReference type="PROSITE" id="PS00868">
    <property type="entry name" value="CYS_MET_METAB_PP"/>
    <property type="match status" value="1"/>
</dbReference>
<gene>
    <name evidence="5" type="ORF">GCM10010423_24400</name>
</gene>
<protein>
    <submittedName>
        <fullName evidence="5">Cystathionine gamma-synthase</fullName>
    </submittedName>
</protein>
<organism evidence="5 6">
    <name type="scientific">Streptomyces levis</name>
    <dbReference type="NCBI Taxonomy" id="285566"/>
    <lineage>
        <taxon>Bacteria</taxon>
        <taxon>Bacillati</taxon>
        <taxon>Actinomycetota</taxon>
        <taxon>Actinomycetes</taxon>
        <taxon>Kitasatosporales</taxon>
        <taxon>Streptomycetaceae</taxon>
        <taxon>Streptomyces</taxon>
    </lineage>
</organism>
<accession>A0ABN3NP87</accession>
<sequence>MSDRHISQHFETLAIHAGNTADPLTGAVVPPIYQVSTYKQDGVGGLRGGYEYSRSANPTRTALEENLAALEGGRRGLAFASGLAAEDCLLRTLLAPGDHVVIPNDAYGGTFRLFAKVVARWGVEWSVADTSDPAAVRAALTPKTKVVWVETPSNPLLGITDIAAVAQVARDAGAKLVVDNTFATPYLQQPLSLGADVVVHSLTKYMGGHSDVVGGALIVSDPGLGEELAFHQNAMGAVAGPFDSWLVLRGTKTLAVRMDRHSENAAKVADMLTRHARVTSVLYPGLPEHPGHEVAAKQMKSFGGMISFRVEGGEEAAVEVCNRAKVFTLGESLGGVESLIEHPGRMTHASVAGSLLEVPGDLVRLSVGIENADDLLEDLQQALG</sequence>
<dbReference type="EMBL" id="BAAATM010000008">
    <property type="protein sequence ID" value="GAA2528787.1"/>
    <property type="molecule type" value="Genomic_DNA"/>
</dbReference>
<dbReference type="NCBIfam" id="NF005871">
    <property type="entry name" value="PRK07811.1"/>
    <property type="match status" value="1"/>
</dbReference>
<dbReference type="SUPFAM" id="SSF53383">
    <property type="entry name" value="PLP-dependent transferases"/>
    <property type="match status" value="1"/>
</dbReference>
<dbReference type="PANTHER" id="PTHR11808:SF15">
    <property type="entry name" value="CYSTATHIONINE GAMMA-LYASE"/>
    <property type="match status" value="1"/>
</dbReference>
<keyword evidence="6" id="KW-1185">Reference proteome</keyword>
<dbReference type="InterPro" id="IPR015421">
    <property type="entry name" value="PyrdxlP-dep_Trfase_major"/>
</dbReference>
<dbReference type="PIRSF" id="PIRSF001434">
    <property type="entry name" value="CGS"/>
    <property type="match status" value="1"/>
</dbReference>
<dbReference type="RefSeq" id="WP_094055008.1">
    <property type="nucleotide sequence ID" value="NZ_BAAATM010000008.1"/>
</dbReference>
<dbReference type="Gene3D" id="3.40.640.10">
    <property type="entry name" value="Type I PLP-dependent aspartate aminotransferase-like (Major domain)"/>
    <property type="match status" value="1"/>
</dbReference>
<evidence type="ECO:0000256" key="1">
    <source>
        <dbReference type="ARBA" id="ARBA00001933"/>
    </source>
</evidence>
<dbReference type="InterPro" id="IPR015422">
    <property type="entry name" value="PyrdxlP-dep_Trfase_small"/>
</dbReference>
<dbReference type="InterPro" id="IPR015424">
    <property type="entry name" value="PyrdxlP-dep_Trfase"/>
</dbReference>
<dbReference type="CDD" id="cd00614">
    <property type="entry name" value="CGS_like"/>
    <property type="match status" value="1"/>
</dbReference>
<comment type="cofactor">
    <cofactor evidence="1 4">
        <name>pyridoxal 5'-phosphate</name>
        <dbReference type="ChEBI" id="CHEBI:597326"/>
    </cofactor>
</comment>
<dbReference type="Pfam" id="PF01053">
    <property type="entry name" value="Cys_Met_Meta_PP"/>
    <property type="match status" value="1"/>
</dbReference>
<keyword evidence="3 4" id="KW-0663">Pyridoxal phosphate</keyword>
<evidence type="ECO:0000313" key="6">
    <source>
        <dbReference type="Proteomes" id="UP001501095"/>
    </source>
</evidence>
<evidence type="ECO:0000256" key="4">
    <source>
        <dbReference type="RuleBase" id="RU362118"/>
    </source>
</evidence>
<comment type="caution">
    <text evidence="5">The sequence shown here is derived from an EMBL/GenBank/DDBJ whole genome shotgun (WGS) entry which is preliminary data.</text>
</comment>
<comment type="similarity">
    <text evidence="2 4">Belongs to the trans-sulfuration enzymes family.</text>
</comment>
<dbReference type="Gene3D" id="3.90.1150.10">
    <property type="entry name" value="Aspartate Aminotransferase, domain 1"/>
    <property type="match status" value="1"/>
</dbReference>
<evidence type="ECO:0000256" key="3">
    <source>
        <dbReference type="ARBA" id="ARBA00022898"/>
    </source>
</evidence>
<dbReference type="PANTHER" id="PTHR11808">
    <property type="entry name" value="TRANS-SULFURATION ENZYME FAMILY MEMBER"/>
    <property type="match status" value="1"/>
</dbReference>
<name>A0ABN3NP87_9ACTN</name>
<evidence type="ECO:0000256" key="2">
    <source>
        <dbReference type="ARBA" id="ARBA00009077"/>
    </source>
</evidence>
<dbReference type="Proteomes" id="UP001501095">
    <property type="component" value="Unassembled WGS sequence"/>
</dbReference>
<dbReference type="InterPro" id="IPR054542">
    <property type="entry name" value="Cys_met_metab_PP"/>
</dbReference>
<reference evidence="5 6" key="1">
    <citation type="journal article" date="2019" name="Int. J. Syst. Evol. Microbiol.">
        <title>The Global Catalogue of Microorganisms (GCM) 10K type strain sequencing project: providing services to taxonomists for standard genome sequencing and annotation.</title>
        <authorList>
            <consortium name="The Broad Institute Genomics Platform"/>
            <consortium name="The Broad Institute Genome Sequencing Center for Infectious Disease"/>
            <person name="Wu L."/>
            <person name="Ma J."/>
        </authorList>
    </citation>
    <scope>NUCLEOTIDE SEQUENCE [LARGE SCALE GENOMIC DNA]</scope>
    <source>
        <strain evidence="5 6">JCM 6924</strain>
    </source>
</reference>
<proteinExistence type="inferred from homology"/>
<dbReference type="InterPro" id="IPR000277">
    <property type="entry name" value="Cys/Met-Metab_PyrdxlP-dep_enz"/>
</dbReference>
<evidence type="ECO:0000313" key="5">
    <source>
        <dbReference type="EMBL" id="GAA2528787.1"/>
    </source>
</evidence>